<keyword evidence="2" id="KW-1185">Reference proteome</keyword>
<dbReference type="OrthoDB" id="626167at2759"/>
<evidence type="ECO:0000313" key="1">
    <source>
        <dbReference type="EMBL" id="KAF2228543.1"/>
    </source>
</evidence>
<feature type="non-terminal residue" evidence="1">
    <location>
        <position position="1"/>
    </location>
</feature>
<dbReference type="AlphaFoldDB" id="A0A6A6GT98"/>
<reference evidence="1" key="1">
    <citation type="journal article" date="2020" name="Stud. Mycol.">
        <title>101 Dothideomycetes genomes: a test case for predicting lifestyles and emergence of pathogens.</title>
        <authorList>
            <person name="Haridas S."/>
            <person name="Albert R."/>
            <person name="Binder M."/>
            <person name="Bloem J."/>
            <person name="Labutti K."/>
            <person name="Salamov A."/>
            <person name="Andreopoulos B."/>
            <person name="Baker S."/>
            <person name="Barry K."/>
            <person name="Bills G."/>
            <person name="Bluhm B."/>
            <person name="Cannon C."/>
            <person name="Castanera R."/>
            <person name="Culley D."/>
            <person name="Daum C."/>
            <person name="Ezra D."/>
            <person name="Gonzalez J."/>
            <person name="Henrissat B."/>
            <person name="Kuo A."/>
            <person name="Liang C."/>
            <person name="Lipzen A."/>
            <person name="Lutzoni F."/>
            <person name="Magnuson J."/>
            <person name="Mondo S."/>
            <person name="Nolan M."/>
            <person name="Ohm R."/>
            <person name="Pangilinan J."/>
            <person name="Park H.-J."/>
            <person name="Ramirez L."/>
            <person name="Alfaro M."/>
            <person name="Sun H."/>
            <person name="Tritt A."/>
            <person name="Yoshinaga Y."/>
            <person name="Zwiers L.-H."/>
            <person name="Turgeon B."/>
            <person name="Goodwin S."/>
            <person name="Spatafora J."/>
            <person name="Crous P."/>
            <person name="Grigoriev I."/>
        </authorList>
    </citation>
    <scope>NUCLEOTIDE SEQUENCE</scope>
    <source>
        <strain evidence="1">Tuck. ex Michener</strain>
    </source>
</reference>
<accession>A0A6A6GT98</accession>
<name>A0A6A6GT98_VIRVR</name>
<sequence length="64" mass="7437">KLAEARRMYTQALQGKGEAFRTHKFLYIPALNTISNFSNLYSKIKRKNKAKIIYIKALTNFVTL</sequence>
<evidence type="ECO:0000313" key="2">
    <source>
        <dbReference type="Proteomes" id="UP000800092"/>
    </source>
</evidence>
<dbReference type="EMBL" id="ML991914">
    <property type="protein sequence ID" value="KAF2228543.1"/>
    <property type="molecule type" value="Genomic_DNA"/>
</dbReference>
<protein>
    <submittedName>
        <fullName evidence="1">Uncharacterized protein</fullName>
    </submittedName>
</protein>
<dbReference type="Proteomes" id="UP000800092">
    <property type="component" value="Unassembled WGS sequence"/>
</dbReference>
<organism evidence="1 2">
    <name type="scientific">Viridothelium virens</name>
    <name type="common">Speckled blister lichen</name>
    <name type="synonym">Trypethelium virens</name>
    <dbReference type="NCBI Taxonomy" id="1048519"/>
    <lineage>
        <taxon>Eukaryota</taxon>
        <taxon>Fungi</taxon>
        <taxon>Dikarya</taxon>
        <taxon>Ascomycota</taxon>
        <taxon>Pezizomycotina</taxon>
        <taxon>Dothideomycetes</taxon>
        <taxon>Dothideomycetes incertae sedis</taxon>
        <taxon>Trypetheliales</taxon>
        <taxon>Trypetheliaceae</taxon>
        <taxon>Viridothelium</taxon>
    </lineage>
</organism>
<gene>
    <name evidence="1" type="ORF">EV356DRAFT_457551</name>
</gene>
<proteinExistence type="predicted"/>